<keyword evidence="2" id="KW-1185">Reference proteome</keyword>
<evidence type="ECO:0000313" key="1">
    <source>
        <dbReference type="EMBL" id="MXQ96346.1"/>
    </source>
</evidence>
<protein>
    <submittedName>
        <fullName evidence="1">Uncharacterized protein</fullName>
    </submittedName>
</protein>
<proteinExistence type="predicted"/>
<dbReference type="Proteomes" id="UP000322234">
    <property type="component" value="Unassembled WGS sequence"/>
</dbReference>
<reference evidence="1" key="1">
    <citation type="submission" date="2019-10" db="EMBL/GenBank/DDBJ databases">
        <title>The sequence and de novo assembly of the wild yak genome.</title>
        <authorList>
            <person name="Liu Y."/>
        </authorList>
    </citation>
    <scope>NUCLEOTIDE SEQUENCE [LARGE SCALE GENOMIC DNA]</scope>
    <source>
        <strain evidence="1">WY2019</strain>
    </source>
</reference>
<organism evidence="1 2">
    <name type="scientific">Bos mutus</name>
    <name type="common">wild yak</name>
    <dbReference type="NCBI Taxonomy" id="72004"/>
    <lineage>
        <taxon>Eukaryota</taxon>
        <taxon>Metazoa</taxon>
        <taxon>Chordata</taxon>
        <taxon>Craniata</taxon>
        <taxon>Vertebrata</taxon>
        <taxon>Euteleostomi</taxon>
        <taxon>Mammalia</taxon>
        <taxon>Eutheria</taxon>
        <taxon>Laurasiatheria</taxon>
        <taxon>Artiodactyla</taxon>
        <taxon>Ruminantia</taxon>
        <taxon>Pecora</taxon>
        <taxon>Bovidae</taxon>
        <taxon>Bovinae</taxon>
        <taxon>Bos</taxon>
    </lineage>
</organism>
<gene>
    <name evidence="1" type="ORF">E5288_WYG022875</name>
</gene>
<sequence length="212" mass="23962">MGWSAVVTIEAISGPEEHVLAQSASCHLSKRCLDSFQLIKTRRCITIVSFLKSIVKLHCYIELVKRFKTEEIVLDRNKRTRGTMSSITEEEKKCQLSKLKLGHGPDSPPKVYLKPNGNDSSMNPPAQFSLCYERMSLLLAIHLFFYGKEVCSENNIATTKCPCLKPSGELTTCFRPPPRKLKELLNRQLTQAFYSFALTLAKQNYELCGLVV</sequence>
<dbReference type="AlphaFoldDB" id="A0A6B0S8K9"/>
<evidence type="ECO:0000313" key="2">
    <source>
        <dbReference type="Proteomes" id="UP000322234"/>
    </source>
</evidence>
<name>A0A6B0S8K9_9CETA</name>
<accession>A0A6B0S8K9</accession>
<comment type="caution">
    <text evidence="1">The sequence shown here is derived from an EMBL/GenBank/DDBJ whole genome shotgun (WGS) entry which is preliminary data.</text>
</comment>
<dbReference type="EMBL" id="VBQZ03000159">
    <property type="protein sequence ID" value="MXQ96346.1"/>
    <property type="molecule type" value="Genomic_DNA"/>
</dbReference>